<evidence type="ECO:0000313" key="1">
    <source>
        <dbReference type="EMBL" id="GFS08266.1"/>
    </source>
</evidence>
<organism evidence="1 2">
    <name type="scientific">Elysia marginata</name>
    <dbReference type="NCBI Taxonomy" id="1093978"/>
    <lineage>
        <taxon>Eukaryota</taxon>
        <taxon>Metazoa</taxon>
        <taxon>Spiralia</taxon>
        <taxon>Lophotrochozoa</taxon>
        <taxon>Mollusca</taxon>
        <taxon>Gastropoda</taxon>
        <taxon>Heterobranchia</taxon>
        <taxon>Euthyneura</taxon>
        <taxon>Panpulmonata</taxon>
        <taxon>Sacoglossa</taxon>
        <taxon>Placobranchoidea</taxon>
        <taxon>Plakobranchidae</taxon>
        <taxon>Elysia</taxon>
    </lineage>
</organism>
<dbReference type="AlphaFoldDB" id="A0AAV4IDR3"/>
<comment type="caution">
    <text evidence="1">The sequence shown here is derived from an EMBL/GenBank/DDBJ whole genome shotgun (WGS) entry which is preliminary data.</text>
</comment>
<reference evidence="1 2" key="1">
    <citation type="journal article" date="2021" name="Elife">
        <title>Chloroplast acquisition without the gene transfer in kleptoplastic sea slugs, Plakobranchus ocellatus.</title>
        <authorList>
            <person name="Maeda T."/>
            <person name="Takahashi S."/>
            <person name="Yoshida T."/>
            <person name="Shimamura S."/>
            <person name="Takaki Y."/>
            <person name="Nagai Y."/>
            <person name="Toyoda A."/>
            <person name="Suzuki Y."/>
            <person name="Arimoto A."/>
            <person name="Ishii H."/>
            <person name="Satoh N."/>
            <person name="Nishiyama T."/>
            <person name="Hasebe M."/>
            <person name="Maruyama T."/>
            <person name="Minagawa J."/>
            <person name="Obokata J."/>
            <person name="Shigenobu S."/>
        </authorList>
    </citation>
    <scope>NUCLEOTIDE SEQUENCE [LARGE SCALE GENOMIC DNA]</scope>
</reference>
<gene>
    <name evidence="1" type="ORF">ElyMa_001269700</name>
</gene>
<dbReference type="EMBL" id="BMAT01002512">
    <property type="protein sequence ID" value="GFS08266.1"/>
    <property type="molecule type" value="Genomic_DNA"/>
</dbReference>
<protein>
    <recommendedName>
        <fullName evidence="3">Reverse transcriptase zinc-binding domain-containing protein</fullName>
    </recommendedName>
</protein>
<proteinExistence type="predicted"/>
<keyword evidence="2" id="KW-1185">Reference proteome</keyword>
<dbReference type="Proteomes" id="UP000762676">
    <property type="component" value="Unassembled WGS sequence"/>
</dbReference>
<evidence type="ECO:0000313" key="2">
    <source>
        <dbReference type="Proteomes" id="UP000762676"/>
    </source>
</evidence>
<accession>A0AAV4IDR3</accession>
<evidence type="ECO:0008006" key="3">
    <source>
        <dbReference type="Google" id="ProtNLM"/>
    </source>
</evidence>
<name>A0AAV4IDR3_9GAST</name>
<sequence length="198" mass="22253">MVKRVVFNGKGSTFTSWFSASRVILSSWADLTIRSHNYFSLFGADHITHFRRFFMNLDYRSSCTGYRGWFKATETQAGCPKEVKTLAIPRFAYAPGDTFAVWESNAALADAFGVFLSSISSWQPPSIKGTSHQIEDGPNCPCGANRQDAQHVLQDCPLLDDTRLKYWPEPREMNQKLYGSALQLGITAEFIYASDLTI</sequence>